<evidence type="ECO:0000313" key="3">
    <source>
        <dbReference type="Proteomes" id="UP000759103"/>
    </source>
</evidence>
<dbReference type="EMBL" id="JAHXZN010000009">
    <property type="protein sequence ID" value="MBW6532631.1"/>
    <property type="molecule type" value="Genomic_DNA"/>
</dbReference>
<keyword evidence="3" id="KW-1185">Reference proteome</keyword>
<dbReference type="Gene3D" id="2.60.120.380">
    <property type="match status" value="1"/>
</dbReference>
<evidence type="ECO:0000313" key="2">
    <source>
        <dbReference type="EMBL" id="MBW6532631.1"/>
    </source>
</evidence>
<sequence length="131" mass="13886">MRTLMPLGAALLLVSPVIADEGSRTIKVQFTKGASAKVIKGSLRGYESVNYTVSARAGQTMTVRLTTANGSNYFNVTEPGKDEALFNGSVAGNKFGGTLPSTGTYTVQVYLMRNAARRGETAAYTLTIAVR</sequence>
<comment type="caution">
    <text evidence="2">The sequence shown here is derived from an EMBL/GenBank/DDBJ whole genome shotgun (WGS) entry which is preliminary data.</text>
</comment>
<proteinExistence type="predicted"/>
<evidence type="ECO:0000256" key="1">
    <source>
        <dbReference type="SAM" id="SignalP"/>
    </source>
</evidence>
<protein>
    <recommendedName>
        <fullName evidence="4">DNA breaking-rejoining protein</fullName>
    </recommendedName>
</protein>
<dbReference type="Proteomes" id="UP000759103">
    <property type="component" value="Unassembled WGS sequence"/>
</dbReference>
<gene>
    <name evidence="2" type="ORF">KZ820_17960</name>
</gene>
<organism evidence="2 3">
    <name type="scientific">Sphingomonas citri</name>
    <dbReference type="NCBI Taxonomy" id="2862499"/>
    <lineage>
        <taxon>Bacteria</taxon>
        <taxon>Pseudomonadati</taxon>
        <taxon>Pseudomonadota</taxon>
        <taxon>Alphaproteobacteria</taxon>
        <taxon>Sphingomonadales</taxon>
        <taxon>Sphingomonadaceae</taxon>
        <taxon>Sphingomonas</taxon>
    </lineage>
</organism>
<keyword evidence="1" id="KW-0732">Signal</keyword>
<feature type="chain" id="PRO_5045914692" description="DNA breaking-rejoining protein" evidence="1">
    <location>
        <begin position="20"/>
        <end position="131"/>
    </location>
</feature>
<dbReference type="RefSeq" id="WP_219750228.1">
    <property type="nucleotide sequence ID" value="NZ_JAHXZN010000009.1"/>
</dbReference>
<evidence type="ECO:0008006" key="4">
    <source>
        <dbReference type="Google" id="ProtNLM"/>
    </source>
</evidence>
<feature type="signal peptide" evidence="1">
    <location>
        <begin position="1"/>
        <end position="19"/>
    </location>
</feature>
<reference evidence="2 3" key="1">
    <citation type="submission" date="2021-07" db="EMBL/GenBank/DDBJ databases">
        <title>Sphingomonas sp.</title>
        <authorList>
            <person name="Feng G."/>
            <person name="Li J."/>
            <person name="Pan M."/>
        </authorList>
    </citation>
    <scope>NUCLEOTIDE SEQUENCE [LARGE SCALE GENOMIC DNA]</scope>
    <source>
        <strain evidence="2 3">RRHST34</strain>
    </source>
</reference>
<accession>A0ABS7BSS6</accession>
<name>A0ABS7BSS6_9SPHN</name>